<keyword evidence="4" id="KW-1185">Reference proteome</keyword>
<evidence type="ECO:0000313" key="4">
    <source>
        <dbReference type="Proteomes" id="UP000479190"/>
    </source>
</evidence>
<dbReference type="InterPro" id="IPR005135">
    <property type="entry name" value="Endo/exonuclease/phosphatase"/>
</dbReference>
<accession>A0A6H5ITX7</accession>
<dbReference type="EMBL" id="CADCXV010000896">
    <property type="protein sequence ID" value="CAB0038210.1"/>
    <property type="molecule type" value="Genomic_DNA"/>
</dbReference>
<dbReference type="SUPFAM" id="SSF56219">
    <property type="entry name" value="DNase I-like"/>
    <property type="match status" value="1"/>
</dbReference>
<dbReference type="OrthoDB" id="7698093at2759"/>
<dbReference type="Gene3D" id="3.60.10.10">
    <property type="entry name" value="Endonuclease/exonuclease/phosphatase"/>
    <property type="match status" value="1"/>
</dbReference>
<dbReference type="Pfam" id="PF14529">
    <property type="entry name" value="Exo_endo_phos_2"/>
    <property type="match status" value="1"/>
</dbReference>
<evidence type="ECO:0000313" key="3">
    <source>
        <dbReference type="EMBL" id="CAB0038210.1"/>
    </source>
</evidence>
<protein>
    <recommendedName>
        <fullName evidence="2">Endonuclease/exonuclease/phosphatase domain-containing protein</fullName>
    </recommendedName>
</protein>
<feature type="domain" description="Endonuclease/exonuclease/phosphatase" evidence="2">
    <location>
        <begin position="81"/>
        <end position="140"/>
    </location>
</feature>
<feature type="region of interest" description="Disordered" evidence="1">
    <location>
        <begin position="314"/>
        <end position="337"/>
    </location>
</feature>
<evidence type="ECO:0000256" key="1">
    <source>
        <dbReference type="SAM" id="MobiDB-lite"/>
    </source>
</evidence>
<evidence type="ECO:0000259" key="2">
    <source>
        <dbReference type="Pfam" id="PF14529"/>
    </source>
</evidence>
<organism evidence="3 4">
    <name type="scientific">Trichogramma brassicae</name>
    <dbReference type="NCBI Taxonomy" id="86971"/>
    <lineage>
        <taxon>Eukaryota</taxon>
        <taxon>Metazoa</taxon>
        <taxon>Ecdysozoa</taxon>
        <taxon>Arthropoda</taxon>
        <taxon>Hexapoda</taxon>
        <taxon>Insecta</taxon>
        <taxon>Pterygota</taxon>
        <taxon>Neoptera</taxon>
        <taxon>Endopterygota</taxon>
        <taxon>Hymenoptera</taxon>
        <taxon>Apocrita</taxon>
        <taxon>Proctotrupomorpha</taxon>
        <taxon>Chalcidoidea</taxon>
        <taxon>Trichogrammatidae</taxon>
        <taxon>Trichogramma</taxon>
    </lineage>
</organism>
<gene>
    <name evidence="3" type="ORF">TBRA_LOCUS9999</name>
</gene>
<sequence length="403" mass="43720">MPPLLAPLSHKTAFEIRDLDECATREEICVALSHQLGVAKPDPDVVRSLRKAYAGTQTAVIDLPDELAAKAIRLGHLRVWLGGFNAWSTEWGSSETKTSRGVILLDALSALDVVLLNTGRTPTFITGPQGSSTIDLSLCQRLAQSQSGGVARGEEYFQPAATNQRAITFKLSVHRPPGIPAGPRCGWSARTLDEETFSERLSGVRIPHTTPEHPEDMAASLISAITGACSASMSSRGGRHRRRHEPVYWWTEEIAALRRQCLRARRLAQRARGRAHGRTLVTLILPSREADYALHIEDSKRRLLECPLRRGRPVRVGPPIRNGHSAPEGSQGDTPRARAITGATDGCAALFPPTVTEAADPPSCLDLSGPLSPGVTLDDFRPGFLLQCTRRAGAACTSHRPME</sequence>
<dbReference type="Proteomes" id="UP000479190">
    <property type="component" value="Unassembled WGS sequence"/>
</dbReference>
<dbReference type="GO" id="GO:0003824">
    <property type="term" value="F:catalytic activity"/>
    <property type="evidence" value="ECO:0007669"/>
    <property type="project" value="InterPro"/>
</dbReference>
<proteinExistence type="predicted"/>
<dbReference type="AlphaFoldDB" id="A0A6H5ITX7"/>
<dbReference type="InterPro" id="IPR036691">
    <property type="entry name" value="Endo/exonu/phosph_ase_sf"/>
</dbReference>
<name>A0A6H5ITX7_9HYME</name>
<reference evidence="3 4" key="1">
    <citation type="submission" date="2020-02" db="EMBL/GenBank/DDBJ databases">
        <authorList>
            <person name="Ferguson B K."/>
        </authorList>
    </citation>
    <scope>NUCLEOTIDE SEQUENCE [LARGE SCALE GENOMIC DNA]</scope>
</reference>